<dbReference type="InterPro" id="IPR004843">
    <property type="entry name" value="Calcineurin-like_PHP"/>
</dbReference>
<dbReference type="EMBL" id="JAGGJU010000002">
    <property type="protein sequence ID" value="MBP1849655.1"/>
    <property type="molecule type" value="Genomic_DNA"/>
</dbReference>
<dbReference type="InterPro" id="IPR050535">
    <property type="entry name" value="DNA_Repair-Maintenance_Comp"/>
</dbReference>
<feature type="domain" description="Calcineurin-like phosphoesterase" evidence="2">
    <location>
        <begin position="1"/>
        <end position="195"/>
    </location>
</feature>
<sequence length="410" mass="43963">MKLLHTADIHLDSPLRSLALRNAALRDTVQAASRIALTRIVDAALSENVAAVLIAGDLFDGQERSAKTAAFLIGQLERLRPAGIQVFYIKGNHDAENPVTGEVTLPDHVHVFDGRGGKVQIGNSDVFVHGISFSGRHAPDSLLPKFGAPVAGAVNIAMLHSSLAGASGHDTYAPCSVSELAGMGFDYWALGHVHKRQVHGDKPWIVMPGIPQGRDIGEADTKTATLLTIEDGTISVSEIVTSHVEFRALEIDTSQAADGDALRRILRQSLRDEAERLQSDHAILRVTLAGRSPIGWTLLRDHEVWEETLAGLAEETGRLWIEKVRFDIDLAPGGADTPSAVGELQALMQAIEGETSFQTAILAEAEEMLALLPPDRRQDLLREADSGATLARALAETGARHVTALMKGSA</sequence>
<comment type="caution">
    <text evidence="3">The sequence shown here is derived from an EMBL/GenBank/DDBJ whole genome shotgun (WGS) entry which is preliminary data.</text>
</comment>
<evidence type="ECO:0000313" key="4">
    <source>
        <dbReference type="Proteomes" id="UP000759443"/>
    </source>
</evidence>
<dbReference type="InterPro" id="IPR029052">
    <property type="entry name" value="Metallo-depent_PP-like"/>
</dbReference>
<protein>
    <submittedName>
        <fullName evidence="3">DNA repair exonuclease SbcCD nuclease subunit</fullName>
    </submittedName>
</protein>
<keyword evidence="1" id="KW-0378">Hydrolase</keyword>
<name>A0ABS4DVD8_9HYPH</name>
<gene>
    <name evidence="3" type="ORF">J2Z17_001076</name>
</gene>
<dbReference type="RefSeq" id="WP_209942882.1">
    <property type="nucleotide sequence ID" value="NZ_JAGGJU010000002.1"/>
</dbReference>
<dbReference type="Pfam" id="PF00149">
    <property type="entry name" value="Metallophos"/>
    <property type="match status" value="1"/>
</dbReference>
<dbReference type="SUPFAM" id="SSF56300">
    <property type="entry name" value="Metallo-dependent phosphatases"/>
    <property type="match status" value="1"/>
</dbReference>
<dbReference type="Gene3D" id="3.60.21.10">
    <property type="match status" value="1"/>
</dbReference>
<evidence type="ECO:0000313" key="3">
    <source>
        <dbReference type="EMBL" id="MBP1849655.1"/>
    </source>
</evidence>
<dbReference type="PIRSF" id="PIRSF033091">
    <property type="entry name" value="Pesterase_YhaO"/>
    <property type="match status" value="1"/>
</dbReference>
<dbReference type="Proteomes" id="UP000759443">
    <property type="component" value="Unassembled WGS sequence"/>
</dbReference>
<evidence type="ECO:0000259" key="2">
    <source>
        <dbReference type="Pfam" id="PF00149"/>
    </source>
</evidence>
<dbReference type="PANTHER" id="PTHR30337:SF7">
    <property type="entry name" value="PHOSPHOESTERASE"/>
    <property type="match status" value="1"/>
</dbReference>
<dbReference type="InterPro" id="IPR041796">
    <property type="entry name" value="Mre11_N"/>
</dbReference>
<proteinExistence type="predicted"/>
<organism evidence="3 4">
    <name type="scientific">Rhizobium halophytocola</name>
    <dbReference type="NCBI Taxonomy" id="735519"/>
    <lineage>
        <taxon>Bacteria</taxon>
        <taxon>Pseudomonadati</taxon>
        <taxon>Pseudomonadota</taxon>
        <taxon>Alphaproteobacteria</taxon>
        <taxon>Hyphomicrobiales</taxon>
        <taxon>Rhizobiaceae</taxon>
        <taxon>Rhizobium/Agrobacterium group</taxon>
        <taxon>Rhizobium</taxon>
    </lineage>
</organism>
<accession>A0ABS4DVD8</accession>
<reference evidence="3 4" key="1">
    <citation type="submission" date="2021-03" db="EMBL/GenBank/DDBJ databases">
        <title>Genomic Encyclopedia of Type Strains, Phase IV (KMG-IV): sequencing the most valuable type-strain genomes for metagenomic binning, comparative biology and taxonomic classification.</title>
        <authorList>
            <person name="Goeker M."/>
        </authorList>
    </citation>
    <scope>NUCLEOTIDE SEQUENCE [LARGE SCALE GENOMIC DNA]</scope>
    <source>
        <strain evidence="3 4">DSM 21600</strain>
    </source>
</reference>
<dbReference type="GO" id="GO:0004527">
    <property type="term" value="F:exonuclease activity"/>
    <property type="evidence" value="ECO:0007669"/>
    <property type="project" value="UniProtKB-KW"/>
</dbReference>
<keyword evidence="4" id="KW-1185">Reference proteome</keyword>
<dbReference type="CDD" id="cd00840">
    <property type="entry name" value="MPP_Mre11_N"/>
    <property type="match status" value="1"/>
</dbReference>
<evidence type="ECO:0000256" key="1">
    <source>
        <dbReference type="ARBA" id="ARBA00022801"/>
    </source>
</evidence>
<keyword evidence="3" id="KW-0540">Nuclease</keyword>
<dbReference type="InterPro" id="IPR014576">
    <property type="entry name" value="Pesterase_YhaO"/>
</dbReference>
<dbReference type="PANTHER" id="PTHR30337">
    <property type="entry name" value="COMPONENT OF ATP-DEPENDENT DSDNA EXONUCLEASE"/>
    <property type="match status" value="1"/>
</dbReference>
<keyword evidence="3" id="KW-0269">Exonuclease</keyword>